<proteinExistence type="predicted"/>
<comment type="caution">
    <text evidence="1">The sequence shown here is derived from an EMBL/GenBank/DDBJ whole genome shotgun (WGS) entry which is preliminary data.</text>
</comment>
<organism evidence="1 2">
    <name type="scientific">Reyranella soli</name>
    <dbReference type="NCBI Taxonomy" id="1230389"/>
    <lineage>
        <taxon>Bacteria</taxon>
        <taxon>Pseudomonadati</taxon>
        <taxon>Pseudomonadota</taxon>
        <taxon>Alphaproteobacteria</taxon>
        <taxon>Hyphomicrobiales</taxon>
        <taxon>Reyranellaceae</taxon>
        <taxon>Reyranella</taxon>
    </lineage>
</organism>
<evidence type="ECO:0000313" key="1">
    <source>
        <dbReference type="EMBL" id="GEP61750.1"/>
    </source>
</evidence>
<gene>
    <name evidence="1" type="ORF">RSO01_89160</name>
</gene>
<accession>A0A512NS22</accession>
<keyword evidence="2" id="KW-1185">Reference proteome</keyword>
<evidence type="ECO:0000313" key="2">
    <source>
        <dbReference type="Proteomes" id="UP000321058"/>
    </source>
</evidence>
<sequence length="147" mass="15920">MAAPVIAFQCAGREVHACVSLLTAFLPVSALRSVRNKSEVNVISGSLMIEWVRQRRGADSRRRDAIRTLKSVSLSLTLIRHLPQQIVIRPSQIGDFNDHLGAAQWTRESFRGSRSGYRSAAVQQAASSLLAAVPAPPATAGRPAARH</sequence>
<protein>
    <submittedName>
        <fullName evidence="1">Uncharacterized protein</fullName>
    </submittedName>
</protein>
<dbReference type="EMBL" id="BKAJ01000252">
    <property type="protein sequence ID" value="GEP61750.1"/>
    <property type="molecule type" value="Genomic_DNA"/>
</dbReference>
<dbReference type="AlphaFoldDB" id="A0A512NS22"/>
<reference evidence="1 2" key="1">
    <citation type="submission" date="2019-07" db="EMBL/GenBank/DDBJ databases">
        <title>Whole genome shotgun sequence of Reyranella soli NBRC 108950.</title>
        <authorList>
            <person name="Hosoyama A."/>
            <person name="Uohara A."/>
            <person name="Ohji S."/>
            <person name="Ichikawa N."/>
        </authorList>
    </citation>
    <scope>NUCLEOTIDE SEQUENCE [LARGE SCALE GENOMIC DNA]</scope>
    <source>
        <strain evidence="1 2">NBRC 108950</strain>
    </source>
</reference>
<dbReference type="Proteomes" id="UP000321058">
    <property type="component" value="Unassembled WGS sequence"/>
</dbReference>
<name>A0A512NS22_9HYPH</name>